<dbReference type="PANTHER" id="PTHR10366">
    <property type="entry name" value="NAD DEPENDENT EPIMERASE/DEHYDRATASE"/>
    <property type="match status" value="1"/>
</dbReference>
<accession>A0A9P4PS12</accession>
<dbReference type="InterPro" id="IPR036291">
    <property type="entry name" value="NAD(P)-bd_dom_sf"/>
</dbReference>
<evidence type="ECO:0000313" key="5">
    <source>
        <dbReference type="Proteomes" id="UP000799764"/>
    </source>
</evidence>
<dbReference type="AlphaFoldDB" id="A0A9P4PS12"/>
<proteinExistence type="inferred from homology"/>
<dbReference type="InterPro" id="IPR001509">
    <property type="entry name" value="Epimerase_deHydtase"/>
</dbReference>
<evidence type="ECO:0000256" key="2">
    <source>
        <dbReference type="ARBA" id="ARBA00023445"/>
    </source>
</evidence>
<protein>
    <submittedName>
        <fullName evidence="4">NAD(P)-binding protein</fullName>
    </submittedName>
</protein>
<dbReference type="Pfam" id="PF01370">
    <property type="entry name" value="Epimerase"/>
    <property type="match status" value="1"/>
</dbReference>
<dbReference type="PANTHER" id="PTHR10366:SF564">
    <property type="entry name" value="STEROL-4-ALPHA-CARBOXYLATE 3-DEHYDROGENASE, DECARBOXYLATING"/>
    <property type="match status" value="1"/>
</dbReference>
<keyword evidence="1" id="KW-0560">Oxidoreductase</keyword>
<dbReference type="PROSITE" id="PS51257">
    <property type="entry name" value="PROKAR_LIPOPROTEIN"/>
    <property type="match status" value="1"/>
</dbReference>
<dbReference type="GO" id="GO:0016616">
    <property type="term" value="F:oxidoreductase activity, acting on the CH-OH group of donors, NAD or NADP as acceptor"/>
    <property type="evidence" value="ECO:0007669"/>
    <property type="project" value="TreeGrafter"/>
</dbReference>
<reference evidence="4" key="1">
    <citation type="journal article" date="2020" name="Stud. Mycol.">
        <title>101 Dothideomycetes genomes: a test case for predicting lifestyles and emergence of pathogens.</title>
        <authorList>
            <person name="Haridas S."/>
            <person name="Albert R."/>
            <person name="Binder M."/>
            <person name="Bloem J."/>
            <person name="Labutti K."/>
            <person name="Salamov A."/>
            <person name="Andreopoulos B."/>
            <person name="Baker S."/>
            <person name="Barry K."/>
            <person name="Bills G."/>
            <person name="Bluhm B."/>
            <person name="Cannon C."/>
            <person name="Castanera R."/>
            <person name="Culley D."/>
            <person name="Daum C."/>
            <person name="Ezra D."/>
            <person name="Gonzalez J."/>
            <person name="Henrissat B."/>
            <person name="Kuo A."/>
            <person name="Liang C."/>
            <person name="Lipzen A."/>
            <person name="Lutzoni F."/>
            <person name="Magnuson J."/>
            <person name="Mondo S."/>
            <person name="Nolan M."/>
            <person name="Ohm R."/>
            <person name="Pangilinan J."/>
            <person name="Park H.-J."/>
            <person name="Ramirez L."/>
            <person name="Alfaro M."/>
            <person name="Sun H."/>
            <person name="Tritt A."/>
            <person name="Yoshinaga Y."/>
            <person name="Zwiers L.-H."/>
            <person name="Turgeon B."/>
            <person name="Goodwin S."/>
            <person name="Spatafora J."/>
            <person name="Crous P."/>
            <person name="Grigoriev I."/>
        </authorList>
    </citation>
    <scope>NUCLEOTIDE SEQUENCE</scope>
    <source>
        <strain evidence="4">CBS 690.94</strain>
    </source>
</reference>
<feature type="domain" description="NAD-dependent epimerase/dehydratase" evidence="3">
    <location>
        <begin position="9"/>
        <end position="261"/>
    </location>
</feature>
<dbReference type="SUPFAM" id="SSF51735">
    <property type="entry name" value="NAD(P)-binding Rossmann-fold domains"/>
    <property type="match status" value="1"/>
</dbReference>
<organism evidence="4 5">
    <name type="scientific">Karstenula rhodostoma CBS 690.94</name>
    <dbReference type="NCBI Taxonomy" id="1392251"/>
    <lineage>
        <taxon>Eukaryota</taxon>
        <taxon>Fungi</taxon>
        <taxon>Dikarya</taxon>
        <taxon>Ascomycota</taxon>
        <taxon>Pezizomycotina</taxon>
        <taxon>Dothideomycetes</taxon>
        <taxon>Pleosporomycetidae</taxon>
        <taxon>Pleosporales</taxon>
        <taxon>Massarineae</taxon>
        <taxon>Didymosphaeriaceae</taxon>
        <taxon>Karstenula</taxon>
    </lineage>
</organism>
<gene>
    <name evidence="4" type="ORF">P171DRAFT_428378</name>
</gene>
<dbReference type="Proteomes" id="UP000799764">
    <property type="component" value="Unassembled WGS sequence"/>
</dbReference>
<keyword evidence="5" id="KW-1185">Reference proteome</keyword>
<evidence type="ECO:0000313" key="4">
    <source>
        <dbReference type="EMBL" id="KAF2448273.1"/>
    </source>
</evidence>
<evidence type="ECO:0000259" key="3">
    <source>
        <dbReference type="Pfam" id="PF01370"/>
    </source>
</evidence>
<dbReference type="OrthoDB" id="2735536at2759"/>
<dbReference type="InterPro" id="IPR050425">
    <property type="entry name" value="NAD(P)_dehydrat-like"/>
</dbReference>
<dbReference type="EMBL" id="MU001495">
    <property type="protein sequence ID" value="KAF2448273.1"/>
    <property type="molecule type" value="Genomic_DNA"/>
</dbReference>
<sequence length="356" mass="39093">MAKENRGLVAITGANGTIGYACTVYALRLGYRVRCVVRSEDAIQTLKHGPSLQQFASQIDYHTVPDNTVPDSYDSALADVEYVIHVAGVWPTPDKHPDHDIYIPFVKSMQNILSAAEKLYTVKRIVFTQAGAAMVHPDDGDTLGTAMDIALNEYTPVHPGLLNLTPPLASPHHAYCAAKAQCMTTLKNLRASGKVPFSIVQIIPGTVMGLSELVSAKTDGRKHMDRMSRALLFNEPKPRYAFGFVNVGDCAKIHVEALDEVKVPYDEVPDWFIAAGSSDPSKGGEATWKEAGDLIESTFQDKVASGLFTVGRHNVPINMPYYVDSALTETKLLRHEKFKGLNECVNEVAEWYRGLE</sequence>
<evidence type="ECO:0000256" key="1">
    <source>
        <dbReference type="ARBA" id="ARBA00023002"/>
    </source>
</evidence>
<name>A0A9P4PS12_9PLEO</name>
<comment type="similarity">
    <text evidence="2">Belongs to the NAD(P)-dependent epimerase/dehydratase family. Dihydroflavonol-4-reductase subfamily.</text>
</comment>
<comment type="caution">
    <text evidence="4">The sequence shown here is derived from an EMBL/GenBank/DDBJ whole genome shotgun (WGS) entry which is preliminary data.</text>
</comment>
<dbReference type="Gene3D" id="3.40.50.720">
    <property type="entry name" value="NAD(P)-binding Rossmann-like Domain"/>
    <property type="match status" value="1"/>
</dbReference>